<feature type="transmembrane region" description="Helical" evidence="1">
    <location>
        <begin position="206"/>
        <end position="225"/>
    </location>
</feature>
<keyword evidence="1" id="KW-1133">Transmembrane helix</keyword>
<evidence type="ECO:0000259" key="2">
    <source>
        <dbReference type="Pfam" id="PF00892"/>
    </source>
</evidence>
<name>A0A1Y5SMV2_9RHOB</name>
<dbReference type="InterPro" id="IPR000620">
    <property type="entry name" value="EamA_dom"/>
</dbReference>
<feature type="transmembrane region" description="Helical" evidence="1">
    <location>
        <begin position="237"/>
        <end position="256"/>
    </location>
</feature>
<protein>
    <submittedName>
        <fullName evidence="3">EamA-like transporter family protein</fullName>
    </submittedName>
</protein>
<dbReference type="OrthoDB" id="9810239at2"/>
<keyword evidence="4" id="KW-1185">Reference proteome</keyword>
<dbReference type="SUPFAM" id="SSF103481">
    <property type="entry name" value="Multidrug resistance efflux transporter EmrE"/>
    <property type="match status" value="2"/>
</dbReference>
<evidence type="ECO:0000313" key="4">
    <source>
        <dbReference type="Proteomes" id="UP000193870"/>
    </source>
</evidence>
<feature type="domain" description="EamA" evidence="2">
    <location>
        <begin position="7"/>
        <end position="138"/>
    </location>
</feature>
<dbReference type="Pfam" id="PF00892">
    <property type="entry name" value="EamA"/>
    <property type="match status" value="1"/>
</dbReference>
<keyword evidence="1" id="KW-0812">Transmembrane</keyword>
<dbReference type="STRING" id="315423.SAMN04488020_104222"/>
<dbReference type="GO" id="GO:0016020">
    <property type="term" value="C:membrane"/>
    <property type="evidence" value="ECO:0007669"/>
    <property type="project" value="InterPro"/>
</dbReference>
<feature type="transmembrane region" description="Helical" evidence="1">
    <location>
        <begin position="177"/>
        <end position="200"/>
    </location>
</feature>
<feature type="transmembrane region" description="Helical" evidence="1">
    <location>
        <begin position="96"/>
        <end position="117"/>
    </location>
</feature>
<gene>
    <name evidence="3" type="ORF">PAM7066_01845</name>
</gene>
<dbReference type="InterPro" id="IPR037185">
    <property type="entry name" value="EmrE-like"/>
</dbReference>
<evidence type="ECO:0000256" key="1">
    <source>
        <dbReference type="SAM" id="Phobius"/>
    </source>
</evidence>
<dbReference type="EMBL" id="FWFV01000004">
    <property type="protein sequence ID" value="SLN42672.1"/>
    <property type="molecule type" value="Genomic_DNA"/>
</dbReference>
<keyword evidence="1" id="KW-0472">Membrane</keyword>
<sequence>MTDNTNKGLALALIGALVIVPDTLFMRWSGLGAAQMVAWRGCLQAAVLLSLWIVLSRDRRRDLTALATPLGVLAALAQATNAALFATGIAVAPVAVVLFAVATVPLVAAVLGAVFLGDRAGRSTITAALVVLAGIGLSVSGSYGGAGSPLLGALCGGAVALSLAGSFTLFRARPDLSVFLTVGAGAAISGLTALTLVPSLWQSNGYVPAIWVTGLLILPISFTTMNMATRYTVAANVSLILLLETVLGPIVVWIGVGEPVGPRGLVGGAIVVLTLTVYLWNERRQAIRLARSA</sequence>
<dbReference type="PANTHER" id="PTHR22911">
    <property type="entry name" value="ACYL-MALONYL CONDENSING ENZYME-RELATED"/>
    <property type="match status" value="1"/>
</dbReference>
<feature type="transmembrane region" description="Helical" evidence="1">
    <location>
        <begin position="124"/>
        <end position="144"/>
    </location>
</feature>
<reference evidence="3 4" key="1">
    <citation type="submission" date="2017-03" db="EMBL/GenBank/DDBJ databases">
        <authorList>
            <person name="Afonso C.L."/>
            <person name="Miller P.J."/>
            <person name="Scott M.A."/>
            <person name="Spackman E."/>
            <person name="Goraichik I."/>
            <person name="Dimitrov K.M."/>
            <person name="Suarez D.L."/>
            <person name="Swayne D.E."/>
        </authorList>
    </citation>
    <scope>NUCLEOTIDE SEQUENCE [LARGE SCALE GENOMIC DNA]</scope>
    <source>
        <strain evidence="3 4">CECT 7066</strain>
    </source>
</reference>
<evidence type="ECO:0000313" key="3">
    <source>
        <dbReference type="EMBL" id="SLN42672.1"/>
    </source>
</evidence>
<feature type="transmembrane region" description="Helical" evidence="1">
    <location>
        <begin position="67"/>
        <end position="90"/>
    </location>
</feature>
<dbReference type="PANTHER" id="PTHR22911:SF137">
    <property type="entry name" value="SOLUTE CARRIER FAMILY 35 MEMBER G2-RELATED"/>
    <property type="match status" value="1"/>
</dbReference>
<proteinExistence type="predicted"/>
<feature type="transmembrane region" description="Helical" evidence="1">
    <location>
        <begin position="262"/>
        <end position="281"/>
    </location>
</feature>
<organism evidence="3 4">
    <name type="scientific">Palleronia marisminoris</name>
    <dbReference type="NCBI Taxonomy" id="315423"/>
    <lineage>
        <taxon>Bacteria</taxon>
        <taxon>Pseudomonadati</taxon>
        <taxon>Pseudomonadota</taxon>
        <taxon>Alphaproteobacteria</taxon>
        <taxon>Rhodobacterales</taxon>
        <taxon>Roseobacteraceae</taxon>
        <taxon>Palleronia</taxon>
    </lineage>
</organism>
<dbReference type="Proteomes" id="UP000193870">
    <property type="component" value="Unassembled WGS sequence"/>
</dbReference>
<feature type="transmembrane region" description="Helical" evidence="1">
    <location>
        <begin position="37"/>
        <end position="55"/>
    </location>
</feature>
<dbReference type="AlphaFoldDB" id="A0A1Y5SMV2"/>
<dbReference type="RefSeq" id="WP_085853836.1">
    <property type="nucleotide sequence ID" value="NZ_FOPF01000004.1"/>
</dbReference>
<accession>A0A1Y5SMV2</accession>
<feature type="transmembrane region" description="Helical" evidence="1">
    <location>
        <begin position="150"/>
        <end position="170"/>
    </location>
</feature>